<dbReference type="SUPFAM" id="SSF52833">
    <property type="entry name" value="Thioredoxin-like"/>
    <property type="match status" value="1"/>
</dbReference>
<dbReference type="Gene3D" id="1.20.1050.10">
    <property type="match status" value="1"/>
</dbReference>
<dbReference type="AlphaFoldDB" id="A0A131Z342"/>
<dbReference type="PANTHER" id="PTHR43969:SF9">
    <property type="entry name" value="GLUTATHIONE S TRANSFERASE D10, ISOFORM A-RELATED"/>
    <property type="match status" value="1"/>
</dbReference>
<reference evidence="5" key="1">
    <citation type="journal article" date="2016" name="Ticks Tick Borne Dis.">
        <title>De novo assembly and annotation of the salivary gland transcriptome of Rhipicephalus appendiculatus male and female ticks during blood feeding.</title>
        <authorList>
            <person name="de Castro M.H."/>
            <person name="de Klerk D."/>
            <person name="Pienaar R."/>
            <person name="Latif A.A."/>
            <person name="Rees D.J."/>
            <person name="Mans B.J."/>
        </authorList>
    </citation>
    <scope>NUCLEOTIDE SEQUENCE</scope>
    <source>
        <tissue evidence="5">Salivary glands</tissue>
    </source>
</reference>
<dbReference type="SUPFAM" id="SSF47616">
    <property type="entry name" value="GST C-terminal domain-like"/>
    <property type="match status" value="1"/>
</dbReference>
<dbReference type="Pfam" id="PF02798">
    <property type="entry name" value="GST_N"/>
    <property type="match status" value="1"/>
</dbReference>
<dbReference type="PROSITE" id="PS50404">
    <property type="entry name" value="GST_NTER"/>
    <property type="match status" value="1"/>
</dbReference>
<dbReference type="InterPro" id="IPR036249">
    <property type="entry name" value="Thioredoxin-like_sf"/>
</dbReference>
<dbReference type="GO" id="GO:0004364">
    <property type="term" value="F:glutathione transferase activity"/>
    <property type="evidence" value="ECO:0007669"/>
    <property type="project" value="TreeGrafter"/>
</dbReference>
<evidence type="ECO:0000313" key="5">
    <source>
        <dbReference type="EMBL" id="JAP85833.1"/>
    </source>
</evidence>
<dbReference type="SFLD" id="SFLDG00358">
    <property type="entry name" value="Main_(cytGST)"/>
    <property type="match status" value="1"/>
</dbReference>
<evidence type="ECO:0000259" key="4">
    <source>
        <dbReference type="PROSITE" id="PS50405"/>
    </source>
</evidence>
<dbReference type="SFLD" id="SFLDS00019">
    <property type="entry name" value="Glutathione_Transferase_(cytos"/>
    <property type="match status" value="1"/>
</dbReference>
<evidence type="ECO:0000256" key="1">
    <source>
        <dbReference type="ARBA" id="ARBA00011738"/>
    </source>
</evidence>
<evidence type="ECO:0000256" key="2">
    <source>
        <dbReference type="RuleBase" id="RU003494"/>
    </source>
</evidence>
<dbReference type="InterPro" id="IPR004046">
    <property type="entry name" value="GST_C"/>
</dbReference>
<proteinExistence type="inferred from homology"/>
<accession>A0A131Z342</accession>
<feature type="domain" description="GST N-terminal" evidence="3">
    <location>
        <begin position="1"/>
        <end position="82"/>
    </location>
</feature>
<dbReference type="InterPro" id="IPR040079">
    <property type="entry name" value="Glutathione_S-Trfase"/>
</dbReference>
<dbReference type="InterPro" id="IPR004045">
    <property type="entry name" value="Glutathione_S-Trfase_N"/>
</dbReference>
<sequence>MTITLYNWPGSPPCGFVLAVAKQLGLQLDVKNVNLATKEQLSEQYLKINPFHKVPALEDDGFIVYESAAIVYYLLRKYAPKSDLYPDDIKLRTHVDQAIAVMYGTVHAHVADFFRPRIILKTKPSAEELTAYEDNVVKGIDKIIGDGKFAVGDKLTLADLAIIPQLALAVEMPIVDLNKYPKLVSYYKSIKSQLPYFEELYGPAINHIKMQWAALQ</sequence>
<dbReference type="PROSITE" id="PS50405">
    <property type="entry name" value="GST_CTER"/>
    <property type="match status" value="1"/>
</dbReference>
<comment type="similarity">
    <text evidence="2">Belongs to the GST superfamily.</text>
</comment>
<dbReference type="EMBL" id="GEDV01002724">
    <property type="protein sequence ID" value="JAP85833.1"/>
    <property type="molecule type" value="Transcribed_RNA"/>
</dbReference>
<dbReference type="PANTHER" id="PTHR43969">
    <property type="entry name" value="GLUTATHIONE S TRANSFERASE D10, ISOFORM A-RELATED"/>
    <property type="match status" value="1"/>
</dbReference>
<name>A0A131Z342_RHIAP</name>
<comment type="subunit">
    <text evidence="1">Homodimer.</text>
</comment>
<dbReference type="FunFam" id="3.40.30.10:FF:000034">
    <property type="entry name" value="glutathione S-transferase 1"/>
    <property type="match status" value="1"/>
</dbReference>
<dbReference type="InterPro" id="IPR010987">
    <property type="entry name" value="Glutathione-S-Trfase_C-like"/>
</dbReference>
<evidence type="ECO:0000259" key="3">
    <source>
        <dbReference type="PROSITE" id="PS50404"/>
    </source>
</evidence>
<organism evidence="5">
    <name type="scientific">Rhipicephalus appendiculatus</name>
    <name type="common">Brown ear tick</name>
    <dbReference type="NCBI Taxonomy" id="34631"/>
    <lineage>
        <taxon>Eukaryota</taxon>
        <taxon>Metazoa</taxon>
        <taxon>Ecdysozoa</taxon>
        <taxon>Arthropoda</taxon>
        <taxon>Chelicerata</taxon>
        <taxon>Arachnida</taxon>
        <taxon>Acari</taxon>
        <taxon>Parasitiformes</taxon>
        <taxon>Ixodida</taxon>
        <taxon>Ixodoidea</taxon>
        <taxon>Ixodidae</taxon>
        <taxon>Rhipicephalinae</taxon>
        <taxon>Rhipicephalus</taxon>
        <taxon>Rhipicephalus</taxon>
    </lineage>
</organism>
<dbReference type="Pfam" id="PF00043">
    <property type="entry name" value="GST_C"/>
    <property type="match status" value="1"/>
</dbReference>
<feature type="domain" description="GST C-terminal" evidence="4">
    <location>
        <begin position="88"/>
        <end position="212"/>
    </location>
</feature>
<dbReference type="Gene3D" id="3.40.30.10">
    <property type="entry name" value="Glutaredoxin"/>
    <property type="match status" value="1"/>
</dbReference>
<dbReference type="InterPro" id="IPR036282">
    <property type="entry name" value="Glutathione-S-Trfase_C_sf"/>
</dbReference>
<dbReference type="GO" id="GO:0006749">
    <property type="term" value="P:glutathione metabolic process"/>
    <property type="evidence" value="ECO:0007669"/>
    <property type="project" value="TreeGrafter"/>
</dbReference>
<protein>
    <submittedName>
        <fullName evidence="5">Glutathione S-transferase</fullName>
    </submittedName>
</protein>
<keyword evidence="5" id="KW-0808">Transferase</keyword>